<comment type="function">
    <text evidence="5">S-adenosyl-L-methionine-dependent protein-lysine N-methyltransferase that methylates elongation factor 1-alpha.</text>
</comment>
<dbReference type="AlphaFoldDB" id="A0ABD1F0U6"/>
<protein>
    <recommendedName>
        <fullName evidence="5">Protein-lysine N-methyltransferase ABEB36_003703</fullName>
        <ecNumber evidence="5">2.1.1.-</ecNumber>
    </recommendedName>
</protein>
<evidence type="ECO:0000256" key="4">
    <source>
        <dbReference type="ARBA" id="ARBA00022691"/>
    </source>
</evidence>
<dbReference type="InterPro" id="IPR029063">
    <property type="entry name" value="SAM-dependent_MTases_sf"/>
</dbReference>
<keyword evidence="2 5" id="KW-0489">Methyltransferase</keyword>
<dbReference type="HAMAP" id="MF_03188">
    <property type="entry name" value="Methyltr_EFM4"/>
    <property type="match status" value="1"/>
</dbReference>
<gene>
    <name evidence="7" type="ORF">ABEB36_003703</name>
</gene>
<comment type="subcellular location">
    <subcellularLocation>
        <location evidence="5">Cytoplasm</location>
    </subcellularLocation>
</comment>
<evidence type="ECO:0000256" key="2">
    <source>
        <dbReference type="ARBA" id="ARBA00022603"/>
    </source>
</evidence>
<evidence type="ECO:0000313" key="8">
    <source>
        <dbReference type="Proteomes" id="UP001566132"/>
    </source>
</evidence>
<dbReference type="SUPFAM" id="SSF53335">
    <property type="entry name" value="S-adenosyl-L-methionine-dependent methyltransferases"/>
    <property type="match status" value="1"/>
</dbReference>
<comment type="similarity">
    <text evidence="5">Belongs to the class I-like SAM-binding methyltransferase superfamily. EFM4 family.</text>
</comment>
<reference evidence="7 8" key="1">
    <citation type="submission" date="2024-05" db="EMBL/GenBank/DDBJ databases">
        <title>Genetic variation in Jamaican populations of the coffee berry borer (Hypothenemus hampei).</title>
        <authorList>
            <person name="Errbii M."/>
            <person name="Myrie A."/>
        </authorList>
    </citation>
    <scope>NUCLEOTIDE SEQUENCE [LARGE SCALE GENOMIC DNA]</scope>
    <source>
        <strain evidence="7">JA-Hopewell-2020-01-JO</strain>
        <tissue evidence="7">Whole body</tissue>
    </source>
</reference>
<dbReference type="GO" id="GO:0016279">
    <property type="term" value="F:protein-lysine N-methyltransferase activity"/>
    <property type="evidence" value="ECO:0007669"/>
    <property type="project" value="UniProtKB-UniRule"/>
</dbReference>
<dbReference type="EMBL" id="JBDJPC010000003">
    <property type="protein sequence ID" value="KAL1508881.1"/>
    <property type="molecule type" value="Genomic_DNA"/>
</dbReference>
<dbReference type="Pfam" id="PF13847">
    <property type="entry name" value="Methyltransf_31"/>
    <property type="match status" value="1"/>
</dbReference>
<dbReference type="EC" id="2.1.1.-" evidence="5"/>
<dbReference type="Gene3D" id="3.40.50.150">
    <property type="entry name" value="Vaccinia Virus protein VP39"/>
    <property type="match status" value="1"/>
</dbReference>
<evidence type="ECO:0000256" key="5">
    <source>
        <dbReference type="HAMAP-Rule" id="MF_03188"/>
    </source>
</evidence>
<dbReference type="GO" id="GO:0032259">
    <property type="term" value="P:methylation"/>
    <property type="evidence" value="ECO:0007669"/>
    <property type="project" value="UniProtKB-KW"/>
</dbReference>
<proteinExistence type="inferred from homology"/>
<organism evidence="7 8">
    <name type="scientific">Hypothenemus hampei</name>
    <name type="common">Coffee berry borer</name>
    <dbReference type="NCBI Taxonomy" id="57062"/>
    <lineage>
        <taxon>Eukaryota</taxon>
        <taxon>Metazoa</taxon>
        <taxon>Ecdysozoa</taxon>
        <taxon>Arthropoda</taxon>
        <taxon>Hexapoda</taxon>
        <taxon>Insecta</taxon>
        <taxon>Pterygota</taxon>
        <taxon>Neoptera</taxon>
        <taxon>Endopterygota</taxon>
        <taxon>Coleoptera</taxon>
        <taxon>Polyphaga</taxon>
        <taxon>Cucujiformia</taxon>
        <taxon>Curculionidae</taxon>
        <taxon>Scolytinae</taxon>
        <taxon>Hypothenemus</taxon>
    </lineage>
</organism>
<feature type="domain" description="Methyltransferase" evidence="6">
    <location>
        <begin position="58"/>
        <end position="180"/>
    </location>
</feature>
<evidence type="ECO:0000313" key="7">
    <source>
        <dbReference type="EMBL" id="KAL1508881.1"/>
    </source>
</evidence>
<keyword evidence="8" id="KW-1185">Reference proteome</keyword>
<dbReference type="CDD" id="cd02440">
    <property type="entry name" value="AdoMet_MTases"/>
    <property type="match status" value="1"/>
</dbReference>
<dbReference type="PANTHER" id="PTHR12843:SF5">
    <property type="entry name" value="EEF1A LYSINE METHYLTRANSFERASE 2"/>
    <property type="match status" value="1"/>
</dbReference>
<dbReference type="GO" id="GO:0005737">
    <property type="term" value="C:cytoplasm"/>
    <property type="evidence" value="ECO:0007669"/>
    <property type="project" value="UniProtKB-SubCell"/>
</dbReference>
<dbReference type="PANTHER" id="PTHR12843">
    <property type="entry name" value="PROTEIN-LYSINE N-METHYLTRANSFERASE METTL10"/>
    <property type="match status" value="1"/>
</dbReference>
<dbReference type="Proteomes" id="UP001566132">
    <property type="component" value="Unassembled WGS sequence"/>
</dbReference>
<dbReference type="InterPro" id="IPR025714">
    <property type="entry name" value="Methyltranfer_dom"/>
</dbReference>
<dbReference type="InterPro" id="IPR026635">
    <property type="entry name" value="Efm4/METTL10"/>
</dbReference>
<keyword evidence="1 5" id="KW-0963">Cytoplasm</keyword>
<keyword evidence="3 5" id="KW-0808">Transferase</keyword>
<sequence length="210" mass="23977">MLNDELDSSELGTLEYWEQRYKNEIKNYSDYGDTGDVWFGEDIVERIINWLTKNIAKTSKIADIGCGNGHILTELARLDYKDLTGLDYSQTAIDLAQAIAQEQKLSIKYEVTDILEGLKATYNVIHDKGTYDAVSLSTNSKESCMKYMINVHEALRPDGYFIITSCNWTENELKDHFKQYFLIHQTISTPQFKFGGKVGNVVSICVFVKK</sequence>
<name>A0ABD1F0U6_HYPHA</name>
<evidence type="ECO:0000256" key="1">
    <source>
        <dbReference type="ARBA" id="ARBA00022490"/>
    </source>
</evidence>
<evidence type="ECO:0000256" key="3">
    <source>
        <dbReference type="ARBA" id="ARBA00022679"/>
    </source>
</evidence>
<evidence type="ECO:0000259" key="6">
    <source>
        <dbReference type="Pfam" id="PF13847"/>
    </source>
</evidence>
<accession>A0ABD1F0U6</accession>
<comment type="caution">
    <text evidence="7">The sequence shown here is derived from an EMBL/GenBank/DDBJ whole genome shotgun (WGS) entry which is preliminary data.</text>
</comment>
<keyword evidence="4 5" id="KW-0949">S-adenosyl-L-methionine</keyword>